<reference evidence="1 2" key="1">
    <citation type="submission" date="2018-05" db="EMBL/GenBank/DDBJ databases">
        <title>Genomic Encyclopedia of Type Strains, Phase IV (KMG-IV): sequencing the most valuable type-strain genomes for metagenomic binning, comparative biology and taxonomic classification.</title>
        <authorList>
            <person name="Goeker M."/>
        </authorList>
    </citation>
    <scope>NUCLEOTIDE SEQUENCE [LARGE SCALE GENOMIC DNA]</scope>
    <source>
        <strain evidence="1 2">DSM 16791</strain>
    </source>
</reference>
<keyword evidence="2" id="KW-1185">Reference proteome</keyword>
<dbReference type="GO" id="GO:0051999">
    <property type="term" value="P:mannosyl-inositol phosphorylceramide biosynthetic process"/>
    <property type="evidence" value="ECO:0007669"/>
    <property type="project" value="TreeGrafter"/>
</dbReference>
<protein>
    <submittedName>
        <fullName evidence="1">Capsular polysaccharide synthesis protein</fullName>
    </submittedName>
</protein>
<evidence type="ECO:0000313" key="2">
    <source>
        <dbReference type="Proteomes" id="UP000246352"/>
    </source>
</evidence>
<dbReference type="Pfam" id="PF05704">
    <property type="entry name" value="Caps_synth"/>
    <property type="match status" value="1"/>
</dbReference>
<comment type="caution">
    <text evidence="1">The sequence shown here is derived from an EMBL/GenBank/DDBJ whole genome shotgun (WGS) entry which is preliminary data.</text>
</comment>
<dbReference type="GO" id="GO:0016020">
    <property type="term" value="C:membrane"/>
    <property type="evidence" value="ECO:0007669"/>
    <property type="project" value="GOC"/>
</dbReference>
<dbReference type="Proteomes" id="UP000246352">
    <property type="component" value="Unassembled WGS sequence"/>
</dbReference>
<accession>A0A317PBY1</accession>
<dbReference type="PANTHER" id="PTHR32385">
    <property type="entry name" value="MANNOSYL PHOSPHORYLINOSITOL CERAMIDE SYNTHASE"/>
    <property type="match status" value="1"/>
</dbReference>
<dbReference type="InterPro" id="IPR051706">
    <property type="entry name" value="Glycosyltransferase_domain"/>
</dbReference>
<name>A0A317PBY1_9HYPH</name>
<dbReference type="PANTHER" id="PTHR32385:SF22">
    <property type="entry name" value="MANNOSYL PHOSPHORYLINOSITOL CERAMIDE SYNTHASE SUR1"/>
    <property type="match status" value="1"/>
</dbReference>
<dbReference type="AlphaFoldDB" id="A0A317PBY1"/>
<dbReference type="Gene3D" id="3.90.550.20">
    <property type="match status" value="1"/>
</dbReference>
<dbReference type="SUPFAM" id="SSF53448">
    <property type="entry name" value="Nucleotide-diphospho-sugar transferases"/>
    <property type="match status" value="1"/>
</dbReference>
<dbReference type="EMBL" id="QGTR01000013">
    <property type="protein sequence ID" value="PWV95267.1"/>
    <property type="molecule type" value="Genomic_DNA"/>
</dbReference>
<evidence type="ECO:0000313" key="1">
    <source>
        <dbReference type="EMBL" id="PWV95267.1"/>
    </source>
</evidence>
<dbReference type="OrthoDB" id="9802881at2"/>
<dbReference type="InterPro" id="IPR029044">
    <property type="entry name" value="Nucleotide-diphossugar_trans"/>
</dbReference>
<sequence length="277" mass="31812">MRTDWIKRLWRQPLWRPLRDRPGSAAPETGTACSAIPRTIWIYWDSGWDQAPALSQDARVSWRVNNPGWTLRDIDLPEAERLLGPDWRRHDLPETMTPTALSNLVRLSLLQRFGGVWADATTFCVTPLSQWIDVHAAGGFFAFEKPGQDRALATWFLAAEPGNLIVERWLDASWEYWNGRDAQDEFHWVHRRFAILLEKDREFRDAWAMVNHISARHRLHLSPGHASLDEPPVAADREAVAKRIAPVCKLTNRRLPAPPGSLGQYLQQILKKPVGKR</sequence>
<dbReference type="GO" id="GO:0000030">
    <property type="term" value="F:mannosyltransferase activity"/>
    <property type="evidence" value="ECO:0007669"/>
    <property type="project" value="TreeGrafter"/>
</dbReference>
<gene>
    <name evidence="1" type="ORF">DFR52_1131</name>
</gene>
<dbReference type="InterPro" id="IPR008441">
    <property type="entry name" value="AfumC-like_glycosyl_Trfase"/>
</dbReference>
<organism evidence="1 2">
    <name type="scientific">Hoeflea marina</name>
    <dbReference type="NCBI Taxonomy" id="274592"/>
    <lineage>
        <taxon>Bacteria</taxon>
        <taxon>Pseudomonadati</taxon>
        <taxon>Pseudomonadota</taxon>
        <taxon>Alphaproteobacteria</taxon>
        <taxon>Hyphomicrobiales</taxon>
        <taxon>Rhizobiaceae</taxon>
        <taxon>Hoeflea</taxon>
    </lineage>
</organism>
<proteinExistence type="predicted"/>
<dbReference type="RefSeq" id="WP_110034585.1">
    <property type="nucleotide sequence ID" value="NZ_QGTR01000013.1"/>
</dbReference>